<evidence type="ECO:0000259" key="8">
    <source>
        <dbReference type="Pfam" id="PF08281"/>
    </source>
</evidence>
<evidence type="ECO:0000256" key="3">
    <source>
        <dbReference type="ARBA" id="ARBA00023082"/>
    </source>
</evidence>
<feature type="region of interest" description="Disordered" evidence="6">
    <location>
        <begin position="88"/>
        <end position="111"/>
    </location>
</feature>
<evidence type="ECO:0000313" key="10">
    <source>
        <dbReference type="Proteomes" id="UP000295662"/>
    </source>
</evidence>
<feature type="domain" description="RNA polymerase sigma factor 70 region 4 type 2" evidence="8">
    <location>
        <begin position="116"/>
        <end position="168"/>
    </location>
</feature>
<dbReference type="Gene3D" id="1.10.1740.10">
    <property type="match status" value="1"/>
</dbReference>
<keyword evidence="10" id="KW-1185">Reference proteome</keyword>
<evidence type="ECO:0000313" key="9">
    <source>
        <dbReference type="EMBL" id="TDU66082.1"/>
    </source>
</evidence>
<keyword evidence="5" id="KW-0804">Transcription</keyword>
<organism evidence="9 10">
    <name type="scientific">Prosthecobacter fusiformis</name>
    <dbReference type="NCBI Taxonomy" id="48464"/>
    <lineage>
        <taxon>Bacteria</taxon>
        <taxon>Pseudomonadati</taxon>
        <taxon>Verrucomicrobiota</taxon>
        <taxon>Verrucomicrobiia</taxon>
        <taxon>Verrucomicrobiales</taxon>
        <taxon>Verrucomicrobiaceae</taxon>
        <taxon>Prosthecobacter</taxon>
    </lineage>
</organism>
<comment type="caution">
    <text evidence="9">The sequence shown here is derived from an EMBL/GenBank/DDBJ whole genome shotgun (WGS) entry which is preliminary data.</text>
</comment>
<dbReference type="GO" id="GO:0003677">
    <property type="term" value="F:DNA binding"/>
    <property type="evidence" value="ECO:0007669"/>
    <property type="project" value="UniProtKB-KW"/>
</dbReference>
<dbReference type="EMBL" id="SOCA01000009">
    <property type="protein sequence ID" value="TDU66082.1"/>
    <property type="molecule type" value="Genomic_DNA"/>
</dbReference>
<evidence type="ECO:0000259" key="7">
    <source>
        <dbReference type="Pfam" id="PF04542"/>
    </source>
</evidence>
<dbReference type="Gene3D" id="1.10.10.10">
    <property type="entry name" value="Winged helix-like DNA-binding domain superfamily/Winged helix DNA-binding domain"/>
    <property type="match status" value="1"/>
</dbReference>
<gene>
    <name evidence="9" type="ORF">EI77_03819</name>
</gene>
<comment type="similarity">
    <text evidence="1">Belongs to the sigma-70 factor family. ECF subfamily.</text>
</comment>
<evidence type="ECO:0000256" key="4">
    <source>
        <dbReference type="ARBA" id="ARBA00023125"/>
    </source>
</evidence>
<keyword evidence="4" id="KW-0238">DNA-binding</keyword>
<evidence type="ECO:0000256" key="6">
    <source>
        <dbReference type="SAM" id="MobiDB-lite"/>
    </source>
</evidence>
<dbReference type="InterPro" id="IPR039425">
    <property type="entry name" value="RNA_pol_sigma-70-like"/>
</dbReference>
<dbReference type="SUPFAM" id="SSF88659">
    <property type="entry name" value="Sigma3 and sigma4 domains of RNA polymerase sigma factors"/>
    <property type="match status" value="1"/>
</dbReference>
<evidence type="ECO:0000256" key="2">
    <source>
        <dbReference type="ARBA" id="ARBA00023015"/>
    </source>
</evidence>
<dbReference type="InterPro" id="IPR036388">
    <property type="entry name" value="WH-like_DNA-bd_sf"/>
</dbReference>
<dbReference type="PANTHER" id="PTHR43133:SF8">
    <property type="entry name" value="RNA POLYMERASE SIGMA FACTOR HI_1459-RELATED"/>
    <property type="match status" value="1"/>
</dbReference>
<dbReference type="SUPFAM" id="SSF88946">
    <property type="entry name" value="Sigma2 domain of RNA polymerase sigma factors"/>
    <property type="match status" value="1"/>
</dbReference>
<dbReference type="GO" id="GO:0006352">
    <property type="term" value="P:DNA-templated transcription initiation"/>
    <property type="evidence" value="ECO:0007669"/>
    <property type="project" value="InterPro"/>
</dbReference>
<dbReference type="InterPro" id="IPR014284">
    <property type="entry name" value="RNA_pol_sigma-70_dom"/>
</dbReference>
<sequence>MQRLSGGDDLALNEIMTRWQDKLTSFLWHMTHDHAATRDLVQESFVRLYMHRQRYRPHAPFSAYLFRIARNLLSNHIRWQSRHPAESLQTLSETGFDPSSEDPTPDQAMEEDETAREVRRAIASLPEDLREALVLFTYQGMTYRQMAEVFDCSEKAAETRLYRARQLLKEKLAPLVRE</sequence>
<dbReference type="NCBIfam" id="TIGR02937">
    <property type="entry name" value="sigma70-ECF"/>
    <property type="match status" value="1"/>
</dbReference>
<dbReference type="Pfam" id="PF08281">
    <property type="entry name" value="Sigma70_r4_2"/>
    <property type="match status" value="1"/>
</dbReference>
<dbReference type="Pfam" id="PF04542">
    <property type="entry name" value="Sigma70_r2"/>
    <property type="match status" value="1"/>
</dbReference>
<dbReference type="InterPro" id="IPR013324">
    <property type="entry name" value="RNA_pol_sigma_r3/r4-like"/>
</dbReference>
<proteinExistence type="inferred from homology"/>
<name>A0A4R7RLD3_9BACT</name>
<protein>
    <submittedName>
        <fullName evidence="9">RNA polymerase sigma-70 factor (ECF subfamily)</fullName>
    </submittedName>
</protein>
<evidence type="ECO:0000256" key="1">
    <source>
        <dbReference type="ARBA" id="ARBA00010641"/>
    </source>
</evidence>
<dbReference type="AlphaFoldDB" id="A0A4R7RLD3"/>
<dbReference type="InterPro" id="IPR013249">
    <property type="entry name" value="RNA_pol_sigma70_r4_t2"/>
</dbReference>
<dbReference type="GO" id="GO:0016987">
    <property type="term" value="F:sigma factor activity"/>
    <property type="evidence" value="ECO:0007669"/>
    <property type="project" value="UniProtKB-KW"/>
</dbReference>
<keyword evidence="3" id="KW-0731">Sigma factor</keyword>
<dbReference type="InterPro" id="IPR013325">
    <property type="entry name" value="RNA_pol_sigma_r2"/>
</dbReference>
<dbReference type="InterPro" id="IPR007627">
    <property type="entry name" value="RNA_pol_sigma70_r2"/>
</dbReference>
<keyword evidence="2" id="KW-0805">Transcription regulation</keyword>
<dbReference type="Proteomes" id="UP000295662">
    <property type="component" value="Unassembled WGS sequence"/>
</dbReference>
<dbReference type="CDD" id="cd06171">
    <property type="entry name" value="Sigma70_r4"/>
    <property type="match status" value="1"/>
</dbReference>
<evidence type="ECO:0000256" key="5">
    <source>
        <dbReference type="ARBA" id="ARBA00023163"/>
    </source>
</evidence>
<reference evidence="9 10" key="1">
    <citation type="submission" date="2019-03" db="EMBL/GenBank/DDBJ databases">
        <title>Genomic Encyclopedia of Archaeal and Bacterial Type Strains, Phase II (KMG-II): from individual species to whole genera.</title>
        <authorList>
            <person name="Goeker M."/>
        </authorList>
    </citation>
    <scope>NUCLEOTIDE SEQUENCE [LARGE SCALE GENOMIC DNA]</scope>
    <source>
        <strain evidence="9 10">ATCC 25309</strain>
    </source>
</reference>
<accession>A0A4R7RLD3</accession>
<feature type="compositionally biased region" description="Acidic residues" evidence="6">
    <location>
        <begin position="99"/>
        <end position="111"/>
    </location>
</feature>
<dbReference type="PANTHER" id="PTHR43133">
    <property type="entry name" value="RNA POLYMERASE ECF-TYPE SIGMA FACTO"/>
    <property type="match status" value="1"/>
</dbReference>
<feature type="domain" description="RNA polymerase sigma-70 region 2" evidence="7">
    <location>
        <begin position="16"/>
        <end position="82"/>
    </location>
</feature>